<gene>
    <name evidence="1" type="ORF">LCGC14_1877240</name>
</gene>
<organism evidence="1">
    <name type="scientific">marine sediment metagenome</name>
    <dbReference type="NCBI Taxonomy" id="412755"/>
    <lineage>
        <taxon>unclassified sequences</taxon>
        <taxon>metagenomes</taxon>
        <taxon>ecological metagenomes</taxon>
    </lineage>
</organism>
<dbReference type="EMBL" id="LAZR01019260">
    <property type="protein sequence ID" value="KKL93183.1"/>
    <property type="molecule type" value="Genomic_DNA"/>
</dbReference>
<evidence type="ECO:0008006" key="2">
    <source>
        <dbReference type="Google" id="ProtNLM"/>
    </source>
</evidence>
<dbReference type="AlphaFoldDB" id="A0A0F9G3B8"/>
<proteinExistence type="predicted"/>
<protein>
    <recommendedName>
        <fullName evidence="2">H-type lectin domain-containing protein</fullName>
    </recommendedName>
</protein>
<accession>A0A0F9G3B8</accession>
<evidence type="ECO:0000313" key="1">
    <source>
        <dbReference type="EMBL" id="KKL93183.1"/>
    </source>
</evidence>
<sequence length="121" mass="12746">MGNVIKLPLVVSTAPRQVRGKIFGLDVGGSNGALTVSGDIISAVASIPSANQSAVDVTFATSAFTTPIIQFAIESAGNGNNDNDLEEPVFENLTGTTVRFFFHETISNVQNLNIHLVVTEQ</sequence>
<name>A0A0F9G3B8_9ZZZZ</name>
<reference evidence="1" key="1">
    <citation type="journal article" date="2015" name="Nature">
        <title>Complex archaea that bridge the gap between prokaryotes and eukaryotes.</title>
        <authorList>
            <person name="Spang A."/>
            <person name="Saw J.H."/>
            <person name="Jorgensen S.L."/>
            <person name="Zaremba-Niedzwiedzka K."/>
            <person name="Martijn J."/>
            <person name="Lind A.E."/>
            <person name="van Eijk R."/>
            <person name="Schleper C."/>
            <person name="Guy L."/>
            <person name="Ettema T.J."/>
        </authorList>
    </citation>
    <scope>NUCLEOTIDE SEQUENCE</scope>
</reference>
<comment type="caution">
    <text evidence="1">The sequence shown here is derived from an EMBL/GenBank/DDBJ whole genome shotgun (WGS) entry which is preliminary data.</text>
</comment>